<gene>
    <name evidence="3" type="ORF">BISA_1849</name>
</gene>
<name>A0A087D6V1_9BIFI</name>
<evidence type="ECO:0000313" key="4">
    <source>
        <dbReference type="Proteomes" id="UP000029066"/>
    </source>
</evidence>
<dbReference type="Proteomes" id="UP000029066">
    <property type="component" value="Unassembled WGS sequence"/>
</dbReference>
<protein>
    <recommendedName>
        <fullName evidence="5">Colicin transporter</fullName>
    </recommendedName>
</protein>
<evidence type="ECO:0000256" key="2">
    <source>
        <dbReference type="SAM" id="Phobius"/>
    </source>
</evidence>
<feature type="compositionally biased region" description="Pro residues" evidence="1">
    <location>
        <begin position="21"/>
        <end position="30"/>
    </location>
</feature>
<accession>A0A087D6V1</accession>
<keyword evidence="2" id="KW-0472">Membrane</keyword>
<feature type="region of interest" description="Disordered" evidence="1">
    <location>
        <begin position="1"/>
        <end position="41"/>
    </location>
</feature>
<feature type="transmembrane region" description="Helical" evidence="2">
    <location>
        <begin position="45"/>
        <end position="66"/>
    </location>
</feature>
<evidence type="ECO:0000256" key="1">
    <source>
        <dbReference type="SAM" id="MobiDB-lite"/>
    </source>
</evidence>
<dbReference type="AlphaFoldDB" id="A0A087D6V1"/>
<comment type="caution">
    <text evidence="3">The sequence shown here is derived from an EMBL/GenBank/DDBJ whole genome shotgun (WGS) entry which is preliminary data.</text>
</comment>
<dbReference type="STRING" id="1437607.BISA_1849"/>
<organism evidence="3 4">
    <name type="scientific">Bifidobacterium saguini DSM 23967</name>
    <dbReference type="NCBI Taxonomy" id="1437607"/>
    <lineage>
        <taxon>Bacteria</taxon>
        <taxon>Bacillati</taxon>
        <taxon>Actinomycetota</taxon>
        <taxon>Actinomycetes</taxon>
        <taxon>Bifidobacteriales</taxon>
        <taxon>Bifidobacteriaceae</taxon>
        <taxon>Bifidobacterium</taxon>
    </lineage>
</organism>
<reference evidence="3 4" key="1">
    <citation type="submission" date="2014-03" db="EMBL/GenBank/DDBJ databases">
        <title>Genomics of Bifidobacteria.</title>
        <authorList>
            <person name="Ventura M."/>
            <person name="Milani C."/>
            <person name="Lugli G.A."/>
        </authorList>
    </citation>
    <scope>NUCLEOTIDE SEQUENCE [LARGE SCALE GENOMIC DNA]</scope>
    <source>
        <strain evidence="3 4">DSM 23967</strain>
    </source>
</reference>
<sequence length="351" mass="35560">MSNESVDPVKAGLVDDAGTVPMPPVIPPEPETGSTESSGGKKPKWLIPAIAAGCAVVLAGAGFVGYRAWSDHELDIAKAACATASEKVRESANEYNMLLNGDAADMSAVKANQVKDAKTVDALAKELKATTPEYSGCVADDAKGLDAAADVLDSQAEWYGSHTKSLSKAVKAVNESRAAKTLETAKSNLSSKLEEASQLLSDSDGKVADNATRDNLSKAIDAGNGLKGGNDPARIDEARKSIEDAMKAVNDSVQAKADADAQAAAEAAAAQAAQQAQASRSSSSSSSRYSYSGTSSNRYSGSSSSSSGSSGSIGGFPDADPNYHGSAQGCGNSCTGYVGACDPVTGRCGIG</sequence>
<evidence type="ECO:0000313" key="3">
    <source>
        <dbReference type="EMBL" id="KFI91251.1"/>
    </source>
</evidence>
<dbReference type="OrthoDB" id="3240618at2"/>
<keyword evidence="2" id="KW-1133">Transmembrane helix</keyword>
<proteinExistence type="predicted"/>
<feature type="compositionally biased region" description="Low complexity" evidence="1">
    <location>
        <begin position="275"/>
        <end position="310"/>
    </location>
</feature>
<feature type="region of interest" description="Disordered" evidence="1">
    <location>
        <begin position="275"/>
        <end position="313"/>
    </location>
</feature>
<evidence type="ECO:0008006" key="5">
    <source>
        <dbReference type="Google" id="ProtNLM"/>
    </source>
</evidence>
<keyword evidence="2" id="KW-0812">Transmembrane</keyword>
<dbReference type="EMBL" id="JGZN01000016">
    <property type="protein sequence ID" value="KFI91251.1"/>
    <property type="molecule type" value="Genomic_DNA"/>
</dbReference>